<organism evidence="5 6">
    <name type="scientific">Candidatus Colwellbacteria bacterium CG10_big_fil_rev_8_21_14_0_10_41_28</name>
    <dbReference type="NCBI Taxonomy" id="1974539"/>
    <lineage>
        <taxon>Bacteria</taxon>
        <taxon>Candidatus Colwelliibacteriota</taxon>
    </lineage>
</organism>
<accession>A0A2H0VHX0</accession>
<evidence type="ECO:0000313" key="6">
    <source>
        <dbReference type="Proteomes" id="UP000230776"/>
    </source>
</evidence>
<protein>
    <recommendedName>
        <fullName evidence="4">DNA replication/recombination mediator RecO N-terminal domain-containing protein</fullName>
    </recommendedName>
</protein>
<feature type="domain" description="DNA replication/recombination mediator RecO N-terminal" evidence="4">
    <location>
        <begin position="1"/>
        <end position="65"/>
    </location>
</feature>
<dbReference type="PANTHER" id="PTHR33991:SF1">
    <property type="entry name" value="DNA REPAIR PROTEIN RECO"/>
    <property type="match status" value="1"/>
</dbReference>
<dbReference type="Gene3D" id="2.40.50.140">
    <property type="entry name" value="Nucleic acid-binding proteins"/>
    <property type="match status" value="1"/>
</dbReference>
<name>A0A2H0VHX0_9BACT</name>
<dbReference type="SUPFAM" id="SSF50249">
    <property type="entry name" value="Nucleic acid-binding proteins"/>
    <property type="match status" value="1"/>
</dbReference>
<keyword evidence="1" id="KW-0227">DNA damage</keyword>
<dbReference type="InterPro" id="IPR012340">
    <property type="entry name" value="NA-bd_OB-fold"/>
</dbReference>
<dbReference type="GO" id="GO:0006310">
    <property type="term" value="P:DNA recombination"/>
    <property type="evidence" value="ECO:0007669"/>
    <property type="project" value="UniProtKB-KW"/>
</dbReference>
<evidence type="ECO:0000259" key="4">
    <source>
        <dbReference type="Pfam" id="PF11967"/>
    </source>
</evidence>
<proteinExistence type="predicted"/>
<keyword evidence="3" id="KW-0234">DNA repair</keyword>
<evidence type="ECO:0000313" key="5">
    <source>
        <dbReference type="EMBL" id="PIR98704.1"/>
    </source>
</evidence>
<dbReference type="AlphaFoldDB" id="A0A2H0VHX0"/>
<dbReference type="Pfam" id="PF11967">
    <property type="entry name" value="RecO_N"/>
    <property type="match status" value="1"/>
</dbReference>
<dbReference type="InterPro" id="IPR022572">
    <property type="entry name" value="DNA_rep/recomb_RecO_N"/>
</dbReference>
<dbReference type="EMBL" id="PFAG01000002">
    <property type="protein sequence ID" value="PIR98704.1"/>
    <property type="molecule type" value="Genomic_DNA"/>
</dbReference>
<keyword evidence="2" id="KW-0233">DNA recombination</keyword>
<sequence length="179" mass="20571">MTEHYLKAIILDRSSWGNQDVLLTLYTKELGKIRASSKSMRKITSKLSGQLPIGSLATVRLVDNGYLRLVDALKEEQFDLTDDTIKHLYFLDEVIPFNQPDRDLWYTIYEILRSGVITPRIYGHLLGLMGFIPQEGQLICQGCRANKVVYFDPRDIMFLCTNCSERGISDIEKYIKISD</sequence>
<dbReference type="PANTHER" id="PTHR33991">
    <property type="entry name" value="DNA REPAIR PROTEIN RECO"/>
    <property type="match status" value="1"/>
</dbReference>
<dbReference type="GO" id="GO:0006302">
    <property type="term" value="P:double-strand break repair"/>
    <property type="evidence" value="ECO:0007669"/>
    <property type="project" value="TreeGrafter"/>
</dbReference>
<evidence type="ECO:0000256" key="1">
    <source>
        <dbReference type="ARBA" id="ARBA00022763"/>
    </source>
</evidence>
<evidence type="ECO:0000256" key="3">
    <source>
        <dbReference type="ARBA" id="ARBA00023204"/>
    </source>
</evidence>
<dbReference type="Proteomes" id="UP000230776">
    <property type="component" value="Unassembled WGS sequence"/>
</dbReference>
<evidence type="ECO:0000256" key="2">
    <source>
        <dbReference type="ARBA" id="ARBA00023172"/>
    </source>
</evidence>
<dbReference type="GO" id="GO:0043590">
    <property type="term" value="C:bacterial nucleoid"/>
    <property type="evidence" value="ECO:0007669"/>
    <property type="project" value="TreeGrafter"/>
</dbReference>
<gene>
    <name evidence="5" type="ORF">COT88_00080</name>
</gene>
<reference evidence="6" key="1">
    <citation type="submission" date="2017-09" db="EMBL/GenBank/DDBJ databases">
        <title>Depth-based differentiation of microbial function through sediment-hosted aquifers and enrichment of novel symbionts in the deep terrestrial subsurface.</title>
        <authorList>
            <person name="Probst A.J."/>
            <person name="Ladd B."/>
            <person name="Jarett J.K."/>
            <person name="Geller-Mcgrath D.E."/>
            <person name="Sieber C.M.K."/>
            <person name="Emerson J.B."/>
            <person name="Anantharaman K."/>
            <person name="Thomas B.C."/>
            <person name="Malmstrom R."/>
            <person name="Stieglmeier M."/>
            <person name="Klingl A."/>
            <person name="Woyke T."/>
            <person name="Ryan C.M."/>
            <person name="Banfield J.F."/>
        </authorList>
    </citation>
    <scope>NUCLEOTIDE SEQUENCE [LARGE SCALE GENOMIC DNA]</scope>
</reference>
<dbReference type="InterPro" id="IPR003717">
    <property type="entry name" value="RecO"/>
</dbReference>
<comment type="caution">
    <text evidence="5">The sequence shown here is derived from an EMBL/GenBank/DDBJ whole genome shotgun (WGS) entry which is preliminary data.</text>
</comment>